<evidence type="ECO:0000313" key="2">
    <source>
        <dbReference type="Proteomes" id="UP001227268"/>
    </source>
</evidence>
<proteinExistence type="predicted"/>
<name>A0ACC2V502_9TREE</name>
<accession>A0ACC2V502</accession>
<comment type="caution">
    <text evidence="1">The sequence shown here is derived from an EMBL/GenBank/DDBJ whole genome shotgun (WGS) entry which is preliminary data.</text>
</comment>
<protein>
    <submittedName>
        <fullName evidence="1">Uncharacterized protein</fullName>
    </submittedName>
</protein>
<dbReference type="Proteomes" id="UP001227268">
    <property type="component" value="Unassembled WGS sequence"/>
</dbReference>
<dbReference type="EMBL" id="JASBWT010000025">
    <property type="protein sequence ID" value="KAJ9094433.1"/>
    <property type="molecule type" value="Genomic_DNA"/>
</dbReference>
<sequence length="109" mass="12269">MTVEICKPIRDDLADCVLRSNCVLRQERTVQDCIKNPQDLPEQCRHLMTSFSECKRGLLDMRKRFRGIGNIAKPASADPPFEEHEMEDIENGAGGGKQSSRYCGVKEAV</sequence>
<evidence type="ECO:0000313" key="1">
    <source>
        <dbReference type="EMBL" id="KAJ9094433.1"/>
    </source>
</evidence>
<gene>
    <name evidence="1" type="ORF">QFC21_005972</name>
</gene>
<reference evidence="1" key="1">
    <citation type="submission" date="2023-04" db="EMBL/GenBank/DDBJ databases">
        <title>Draft Genome sequencing of Naganishia species isolated from polar environments using Oxford Nanopore Technology.</title>
        <authorList>
            <person name="Leo P."/>
            <person name="Venkateswaran K."/>
        </authorList>
    </citation>
    <scope>NUCLEOTIDE SEQUENCE</scope>
    <source>
        <strain evidence="1">MNA-CCFEE 5423</strain>
    </source>
</reference>
<organism evidence="1 2">
    <name type="scientific">Naganishia friedmannii</name>
    <dbReference type="NCBI Taxonomy" id="89922"/>
    <lineage>
        <taxon>Eukaryota</taxon>
        <taxon>Fungi</taxon>
        <taxon>Dikarya</taxon>
        <taxon>Basidiomycota</taxon>
        <taxon>Agaricomycotina</taxon>
        <taxon>Tremellomycetes</taxon>
        <taxon>Filobasidiales</taxon>
        <taxon>Filobasidiaceae</taxon>
        <taxon>Naganishia</taxon>
    </lineage>
</organism>
<keyword evidence="2" id="KW-1185">Reference proteome</keyword>